<name>A0A8J8NFU7_HALGN</name>
<dbReference type="AlphaFoldDB" id="A0A8J8NFU7"/>
<feature type="compositionally biased region" description="Basic and acidic residues" evidence="2">
    <location>
        <begin position="382"/>
        <end position="403"/>
    </location>
</feature>
<dbReference type="EMBL" id="RRYP01017272">
    <property type="protein sequence ID" value="TNV74217.1"/>
    <property type="molecule type" value="Genomic_DNA"/>
</dbReference>
<feature type="region of interest" description="Disordered" evidence="2">
    <location>
        <begin position="316"/>
        <end position="454"/>
    </location>
</feature>
<sequence length="454" mass="52002">MMLSLQKYNKNRDPASQAAVTATRNILLPRIHPLLTLHVDAAEQALDDFKESLRQFKPKQSVLEIGLMKTLDQERLAKFQSTLNTQNEKYKEKVERIQYKQEVKRKFEEEQKELDDKVIRMKGEEAEHDRVLRERENSGGKGKMSKKRRQRIEKIKEDKSLSEREREQAIKQLTEDGSNPQEAMGGPTKRVKRSQLTDFRDKRTFLTGERNAHYDGEGKVATSALWGEEERNFLEDVTLNLMPDDETGKDIKGKTVMRWDSTKKRHILVKVDREGKVIREKRNESGAKITKQEAEKGATEQKIYKKWMKRTHMKLQSVGEQENKKAVEMARSSTEGRKMMKQFRSKHKGELNRGDDPRSHDHMLKLKKQKLMEKNGGKFKREKNGPDGKYGDKQWKKIQEKSRPTRSKLILKRGGSNGKGQFKSKGGNGGGGKGGAGKGGAGKGGKKFGGGKRK</sequence>
<keyword evidence="5" id="KW-1185">Reference proteome</keyword>
<feature type="region of interest" description="Disordered" evidence="2">
    <location>
        <begin position="129"/>
        <end position="192"/>
    </location>
</feature>
<evidence type="ECO:0000256" key="1">
    <source>
        <dbReference type="SAM" id="Coils"/>
    </source>
</evidence>
<proteinExistence type="predicted"/>
<evidence type="ECO:0000259" key="3">
    <source>
        <dbReference type="SMART" id="SM01123"/>
    </source>
</evidence>
<dbReference type="InterPro" id="IPR012541">
    <property type="entry name" value="DBP10_C"/>
</dbReference>
<dbReference type="GO" id="GO:0003723">
    <property type="term" value="F:RNA binding"/>
    <property type="evidence" value="ECO:0007669"/>
    <property type="project" value="InterPro"/>
</dbReference>
<keyword evidence="1" id="KW-0175">Coiled coil</keyword>
<evidence type="ECO:0000256" key="2">
    <source>
        <dbReference type="SAM" id="MobiDB-lite"/>
    </source>
</evidence>
<dbReference type="Proteomes" id="UP000785679">
    <property type="component" value="Unassembled WGS sequence"/>
</dbReference>
<feature type="compositionally biased region" description="Basic and acidic residues" evidence="2">
    <location>
        <begin position="152"/>
        <end position="169"/>
    </location>
</feature>
<feature type="compositionally biased region" description="Basic and acidic residues" evidence="2">
    <location>
        <begin position="129"/>
        <end position="138"/>
    </location>
</feature>
<protein>
    <recommendedName>
        <fullName evidence="3">DBP10 C-terminal domain-containing protein</fullName>
    </recommendedName>
</protein>
<feature type="compositionally biased region" description="Gly residues" evidence="2">
    <location>
        <begin position="426"/>
        <end position="443"/>
    </location>
</feature>
<dbReference type="GO" id="GO:0003724">
    <property type="term" value="F:RNA helicase activity"/>
    <property type="evidence" value="ECO:0007669"/>
    <property type="project" value="InterPro"/>
</dbReference>
<reference evidence="4" key="1">
    <citation type="submission" date="2019-06" db="EMBL/GenBank/DDBJ databases">
        <authorList>
            <person name="Zheng W."/>
        </authorList>
    </citation>
    <scope>NUCLEOTIDE SEQUENCE</scope>
    <source>
        <strain evidence="4">QDHG01</strain>
    </source>
</reference>
<dbReference type="GO" id="GO:0005634">
    <property type="term" value="C:nucleus"/>
    <property type="evidence" value="ECO:0007669"/>
    <property type="project" value="InterPro"/>
</dbReference>
<accession>A0A8J8NFU7</accession>
<organism evidence="4 5">
    <name type="scientific">Halteria grandinella</name>
    <dbReference type="NCBI Taxonomy" id="5974"/>
    <lineage>
        <taxon>Eukaryota</taxon>
        <taxon>Sar</taxon>
        <taxon>Alveolata</taxon>
        <taxon>Ciliophora</taxon>
        <taxon>Intramacronucleata</taxon>
        <taxon>Spirotrichea</taxon>
        <taxon>Stichotrichia</taxon>
        <taxon>Sporadotrichida</taxon>
        <taxon>Halteriidae</taxon>
        <taxon>Halteria</taxon>
    </lineage>
</organism>
<evidence type="ECO:0000313" key="4">
    <source>
        <dbReference type="EMBL" id="TNV74217.1"/>
    </source>
</evidence>
<evidence type="ECO:0000313" key="5">
    <source>
        <dbReference type="Proteomes" id="UP000785679"/>
    </source>
</evidence>
<feature type="compositionally biased region" description="Basic residues" evidence="2">
    <location>
        <begin position="444"/>
        <end position="454"/>
    </location>
</feature>
<feature type="compositionally biased region" description="Basic and acidic residues" evidence="2">
    <location>
        <begin position="321"/>
        <end position="338"/>
    </location>
</feature>
<feature type="coiled-coil region" evidence="1">
    <location>
        <begin position="100"/>
        <end position="127"/>
    </location>
</feature>
<dbReference type="SMART" id="SM01123">
    <property type="entry name" value="DBP10CT"/>
    <property type="match status" value="1"/>
</dbReference>
<feature type="domain" description="DBP10 C-terminal" evidence="3">
    <location>
        <begin position="240"/>
        <end position="310"/>
    </location>
</feature>
<comment type="caution">
    <text evidence="4">The sequence shown here is derived from an EMBL/GenBank/DDBJ whole genome shotgun (WGS) entry which is preliminary data.</text>
</comment>
<dbReference type="GO" id="GO:0005524">
    <property type="term" value="F:ATP binding"/>
    <property type="evidence" value="ECO:0007669"/>
    <property type="project" value="InterPro"/>
</dbReference>
<gene>
    <name evidence="4" type="ORF">FGO68_gene12548</name>
</gene>
<feature type="compositionally biased region" description="Basic and acidic residues" evidence="2">
    <location>
        <begin position="348"/>
        <end position="376"/>
    </location>
</feature>